<sequence length="185" mass="20294">MPNYFPTPSDNLMDTAVTHHLIPLLLSIPLVLFATLIPIPYLSPFLKLLSTTLSPLYSLCKPLILALITSTALNPRFKKNIRTKLFLFGIGMQSFPLMEIWRAVQVLWKGGLGGWYVFVEAVGREWRACGLVAVMALLVMRVCVGDGGYLGRVVHGFMVRCAEDDEIGGSGIAARREKADGGAET</sequence>
<keyword evidence="1" id="KW-1133">Transmembrane helix</keyword>
<evidence type="ECO:0000313" key="2">
    <source>
        <dbReference type="EMBL" id="KAG4416056.1"/>
    </source>
</evidence>
<accession>A0A8H7TAQ1</accession>
<comment type="caution">
    <text evidence="2">The sequence shown here is derived from an EMBL/GenBank/DDBJ whole genome shotgun (WGS) entry which is preliminary data.</text>
</comment>
<gene>
    <name evidence="2" type="ORF">IFR04_010819</name>
</gene>
<feature type="transmembrane region" description="Helical" evidence="1">
    <location>
        <begin position="54"/>
        <end position="73"/>
    </location>
</feature>
<proteinExistence type="predicted"/>
<name>A0A8H7TAQ1_9HELO</name>
<reference evidence="2" key="1">
    <citation type="submission" date="2021-02" db="EMBL/GenBank/DDBJ databases">
        <title>Genome sequence Cadophora malorum strain M34.</title>
        <authorList>
            <person name="Stefanovic E."/>
            <person name="Vu D."/>
            <person name="Scully C."/>
            <person name="Dijksterhuis J."/>
            <person name="Roader J."/>
            <person name="Houbraken J."/>
        </authorList>
    </citation>
    <scope>NUCLEOTIDE SEQUENCE</scope>
    <source>
        <strain evidence="2">M34</strain>
    </source>
</reference>
<keyword evidence="1" id="KW-0812">Transmembrane</keyword>
<keyword evidence="3" id="KW-1185">Reference proteome</keyword>
<evidence type="ECO:0000313" key="3">
    <source>
        <dbReference type="Proteomes" id="UP000664132"/>
    </source>
</evidence>
<dbReference type="Proteomes" id="UP000664132">
    <property type="component" value="Unassembled WGS sequence"/>
</dbReference>
<organism evidence="2 3">
    <name type="scientific">Cadophora malorum</name>
    <dbReference type="NCBI Taxonomy" id="108018"/>
    <lineage>
        <taxon>Eukaryota</taxon>
        <taxon>Fungi</taxon>
        <taxon>Dikarya</taxon>
        <taxon>Ascomycota</taxon>
        <taxon>Pezizomycotina</taxon>
        <taxon>Leotiomycetes</taxon>
        <taxon>Helotiales</taxon>
        <taxon>Ploettnerulaceae</taxon>
        <taxon>Cadophora</taxon>
    </lineage>
</organism>
<dbReference type="EMBL" id="JAFJYH010000199">
    <property type="protein sequence ID" value="KAG4416056.1"/>
    <property type="molecule type" value="Genomic_DNA"/>
</dbReference>
<evidence type="ECO:0000256" key="1">
    <source>
        <dbReference type="SAM" id="Phobius"/>
    </source>
</evidence>
<dbReference type="AlphaFoldDB" id="A0A8H7TAQ1"/>
<keyword evidence="1" id="KW-0472">Membrane</keyword>
<feature type="transmembrane region" description="Helical" evidence="1">
    <location>
        <begin position="21"/>
        <end position="42"/>
    </location>
</feature>
<protein>
    <submittedName>
        <fullName evidence="2">Uncharacterized protein</fullName>
    </submittedName>
</protein>